<dbReference type="InterPro" id="IPR001296">
    <property type="entry name" value="Glyco_trans_1"/>
</dbReference>
<dbReference type="GO" id="GO:0016757">
    <property type="term" value="F:glycosyltransferase activity"/>
    <property type="evidence" value="ECO:0007669"/>
    <property type="project" value="InterPro"/>
</dbReference>
<evidence type="ECO:0000259" key="2">
    <source>
        <dbReference type="Pfam" id="PF00534"/>
    </source>
</evidence>
<name>A0A0P9DWX5_9CHLR</name>
<evidence type="ECO:0000313" key="5">
    <source>
        <dbReference type="Proteomes" id="UP000050509"/>
    </source>
</evidence>
<dbReference type="PANTHER" id="PTHR46401">
    <property type="entry name" value="GLYCOSYLTRANSFERASE WBBK-RELATED"/>
    <property type="match status" value="1"/>
</dbReference>
<gene>
    <name evidence="4" type="ORF">SE17_03315</name>
</gene>
<dbReference type="Gene3D" id="3.40.50.2000">
    <property type="entry name" value="Glycogen Phosphorylase B"/>
    <property type="match status" value="2"/>
</dbReference>
<dbReference type="Pfam" id="PF13439">
    <property type="entry name" value="Glyco_transf_4"/>
    <property type="match status" value="1"/>
</dbReference>
<evidence type="ECO:0000256" key="1">
    <source>
        <dbReference type="ARBA" id="ARBA00022679"/>
    </source>
</evidence>
<accession>A0A0P9DWX5</accession>
<dbReference type="AlphaFoldDB" id="A0A0P9DWX5"/>
<keyword evidence="5" id="KW-1185">Reference proteome</keyword>
<evidence type="ECO:0000259" key="3">
    <source>
        <dbReference type="Pfam" id="PF13439"/>
    </source>
</evidence>
<feature type="domain" description="Glycosyltransferase subfamily 4-like N-terminal" evidence="3">
    <location>
        <begin position="104"/>
        <end position="203"/>
    </location>
</feature>
<protein>
    <submittedName>
        <fullName evidence="4">Glycosyl transferase family 1</fullName>
    </submittedName>
</protein>
<organism evidence="4 5">
    <name type="scientific">Kouleothrix aurantiaca</name>
    <dbReference type="NCBI Taxonomy" id="186479"/>
    <lineage>
        <taxon>Bacteria</taxon>
        <taxon>Bacillati</taxon>
        <taxon>Chloroflexota</taxon>
        <taxon>Chloroflexia</taxon>
        <taxon>Chloroflexales</taxon>
        <taxon>Roseiflexineae</taxon>
        <taxon>Roseiflexaceae</taxon>
        <taxon>Kouleothrix</taxon>
    </lineage>
</organism>
<dbReference type="FunFam" id="3.40.50.2000:FF:000119">
    <property type="entry name" value="Glycosyl transferase group 1"/>
    <property type="match status" value="1"/>
</dbReference>
<dbReference type="Pfam" id="PF00534">
    <property type="entry name" value="Glycos_transf_1"/>
    <property type="match status" value="1"/>
</dbReference>
<dbReference type="PATRIC" id="fig|186479.3.peg.8435"/>
<dbReference type="GO" id="GO:0009103">
    <property type="term" value="P:lipopolysaccharide biosynthetic process"/>
    <property type="evidence" value="ECO:0007669"/>
    <property type="project" value="TreeGrafter"/>
</dbReference>
<keyword evidence="1 4" id="KW-0808">Transferase</keyword>
<dbReference type="InterPro" id="IPR028098">
    <property type="entry name" value="Glyco_trans_4-like_N"/>
</dbReference>
<feature type="domain" description="Glycosyl transferase family 1" evidence="2">
    <location>
        <begin position="231"/>
        <end position="388"/>
    </location>
</feature>
<dbReference type="EMBL" id="LJCR01000046">
    <property type="protein sequence ID" value="KPV54512.1"/>
    <property type="molecule type" value="Genomic_DNA"/>
</dbReference>
<dbReference type="Proteomes" id="UP000050509">
    <property type="component" value="Unassembled WGS sequence"/>
</dbReference>
<proteinExistence type="predicted"/>
<comment type="caution">
    <text evidence="4">The sequence shown here is derived from an EMBL/GenBank/DDBJ whole genome shotgun (WGS) entry which is preliminary data.</text>
</comment>
<reference evidence="4 5" key="1">
    <citation type="submission" date="2015-09" db="EMBL/GenBank/DDBJ databases">
        <title>Draft genome sequence of Kouleothrix aurantiaca JCM 19913.</title>
        <authorList>
            <person name="Hemp J."/>
        </authorList>
    </citation>
    <scope>NUCLEOTIDE SEQUENCE [LARGE SCALE GENOMIC DNA]</scope>
    <source>
        <strain evidence="4 5">COM-B</strain>
    </source>
</reference>
<sequence>MRIGFDISVLRIAQAGVLEYTRALLAELLHTGAQHEWTLLDLLPLNPGRPMQADSQLFNAPNTRVVRVPALQRGYLSMLPGARTGVAHSLAEHVDHALDRLWALAASGAVGLQLRAALGRANVFHCSDQFQYVPPRGAAVLTIHDLTTLSHPEFHVSDNTSLHSAKDRFAATRATHLIADSHSTKRDIERHLQVPSERITVVHAAAGSQFRPYTPTEIQATLHGYGLQHDGYILMVGTLEPRKNHTALINAYARLRATLAAEGIDAPPLAIAGAHGWKYEDILAAPGRAGVEQHVRWLGKVPAEHLPVLMAGAQVFAYPSLYEGFGLPVLEALACGAPVVAANNSSLPEVLGDAGLYCDALDTESIAQALGTLLRDGALRAQLRQAGPARAAQFSWERTARETLAVYALAAAAHKTRAK</sequence>
<dbReference type="SUPFAM" id="SSF53756">
    <property type="entry name" value="UDP-Glycosyltransferase/glycogen phosphorylase"/>
    <property type="match status" value="1"/>
</dbReference>
<dbReference type="PANTHER" id="PTHR46401:SF2">
    <property type="entry name" value="GLYCOSYLTRANSFERASE WBBK-RELATED"/>
    <property type="match status" value="1"/>
</dbReference>
<evidence type="ECO:0000313" key="4">
    <source>
        <dbReference type="EMBL" id="KPV54512.1"/>
    </source>
</evidence>
<dbReference type="CDD" id="cd03809">
    <property type="entry name" value="GT4_MtfB-like"/>
    <property type="match status" value="1"/>
</dbReference>